<protein>
    <submittedName>
        <fullName evidence="1">Uncharacterized protein</fullName>
    </submittedName>
</protein>
<sequence length="215" mass="25192">LSSDNHLVDGQTDRQTDMSKAIYPLFFKGGHKNYFFFVQSLWKRVAAEKVQKYCPSHVFQLTGTFLELNSRIKDTNVLTKFHENWVKSVTSIVSHVFTISYRVISPTHWRPYINKTNVLKNFHDDWAKILTSRVFTRTTAPPTGVHVFQRTRTTFELNQHIIKANILTNFEHDRDIIRTNVLTEFHEDRTKNVASRVFTNKCGQTTDKDRTQKLT</sequence>
<organism evidence="1 2">
    <name type="scientific">Dreissena polymorpha</name>
    <name type="common">Zebra mussel</name>
    <name type="synonym">Mytilus polymorpha</name>
    <dbReference type="NCBI Taxonomy" id="45954"/>
    <lineage>
        <taxon>Eukaryota</taxon>
        <taxon>Metazoa</taxon>
        <taxon>Spiralia</taxon>
        <taxon>Lophotrochozoa</taxon>
        <taxon>Mollusca</taxon>
        <taxon>Bivalvia</taxon>
        <taxon>Autobranchia</taxon>
        <taxon>Heteroconchia</taxon>
        <taxon>Euheterodonta</taxon>
        <taxon>Imparidentia</taxon>
        <taxon>Neoheterodontei</taxon>
        <taxon>Myida</taxon>
        <taxon>Dreissenoidea</taxon>
        <taxon>Dreissenidae</taxon>
        <taxon>Dreissena</taxon>
    </lineage>
</organism>
<proteinExistence type="predicted"/>
<evidence type="ECO:0000313" key="2">
    <source>
        <dbReference type="Proteomes" id="UP000828390"/>
    </source>
</evidence>
<name>A0A9D4IYQ2_DREPO</name>
<dbReference type="EMBL" id="JAIWYP010000007">
    <property type="protein sequence ID" value="KAH3793266.1"/>
    <property type="molecule type" value="Genomic_DNA"/>
</dbReference>
<feature type="non-terminal residue" evidence="1">
    <location>
        <position position="1"/>
    </location>
</feature>
<reference evidence="1" key="1">
    <citation type="journal article" date="2019" name="bioRxiv">
        <title>The Genome of the Zebra Mussel, Dreissena polymorpha: A Resource for Invasive Species Research.</title>
        <authorList>
            <person name="McCartney M.A."/>
            <person name="Auch B."/>
            <person name="Kono T."/>
            <person name="Mallez S."/>
            <person name="Zhang Y."/>
            <person name="Obille A."/>
            <person name="Becker A."/>
            <person name="Abrahante J.E."/>
            <person name="Garbe J."/>
            <person name="Badalamenti J.P."/>
            <person name="Herman A."/>
            <person name="Mangelson H."/>
            <person name="Liachko I."/>
            <person name="Sullivan S."/>
            <person name="Sone E.D."/>
            <person name="Koren S."/>
            <person name="Silverstein K.A.T."/>
            <person name="Beckman K.B."/>
            <person name="Gohl D.M."/>
        </authorList>
    </citation>
    <scope>NUCLEOTIDE SEQUENCE</scope>
    <source>
        <strain evidence="1">Duluth1</strain>
        <tissue evidence="1">Whole animal</tissue>
    </source>
</reference>
<evidence type="ECO:0000313" key="1">
    <source>
        <dbReference type="EMBL" id="KAH3793266.1"/>
    </source>
</evidence>
<comment type="caution">
    <text evidence="1">The sequence shown here is derived from an EMBL/GenBank/DDBJ whole genome shotgun (WGS) entry which is preliminary data.</text>
</comment>
<keyword evidence="2" id="KW-1185">Reference proteome</keyword>
<dbReference type="Proteomes" id="UP000828390">
    <property type="component" value="Unassembled WGS sequence"/>
</dbReference>
<reference evidence="1" key="2">
    <citation type="submission" date="2020-11" db="EMBL/GenBank/DDBJ databases">
        <authorList>
            <person name="McCartney M.A."/>
            <person name="Auch B."/>
            <person name="Kono T."/>
            <person name="Mallez S."/>
            <person name="Becker A."/>
            <person name="Gohl D.M."/>
            <person name="Silverstein K.A.T."/>
            <person name="Koren S."/>
            <person name="Bechman K.B."/>
            <person name="Herman A."/>
            <person name="Abrahante J.E."/>
            <person name="Garbe J."/>
        </authorList>
    </citation>
    <scope>NUCLEOTIDE SEQUENCE</scope>
    <source>
        <strain evidence="1">Duluth1</strain>
        <tissue evidence="1">Whole animal</tissue>
    </source>
</reference>
<accession>A0A9D4IYQ2</accession>
<gene>
    <name evidence="1" type="ORF">DPMN_146773</name>
</gene>
<dbReference type="AlphaFoldDB" id="A0A9D4IYQ2"/>